<dbReference type="EMBL" id="ADAS02005195">
    <property type="protein sequence ID" value="OAV85306.1"/>
    <property type="molecule type" value="Genomic_DNA"/>
</dbReference>
<evidence type="ECO:0000313" key="2">
    <source>
        <dbReference type="EMBL" id="OAV85306.1"/>
    </source>
</evidence>
<reference evidence="2" key="2">
    <citation type="submission" date="2016-05" db="EMBL/GenBank/DDBJ databases">
        <title>Comparative analysis highlights variable genome content of wheat rusts and divergence of the mating loci.</title>
        <authorList>
            <person name="Cuomo C.A."/>
            <person name="Bakkeren G."/>
            <person name="Szabo L."/>
            <person name="Khalil H."/>
            <person name="Joly D."/>
            <person name="Goldberg J."/>
            <person name="Young S."/>
            <person name="Zeng Q."/>
            <person name="Fellers J."/>
        </authorList>
    </citation>
    <scope>NUCLEOTIDE SEQUENCE [LARGE SCALE GENOMIC DNA]</scope>
    <source>
        <strain evidence="2">1-1 BBBD Race 1</strain>
    </source>
</reference>
<dbReference type="EnsemblFungi" id="PTTG_30627-t43_1">
    <property type="protein sequence ID" value="PTTG_30627-t43_1-p1"/>
    <property type="gene ID" value="PTTG_30627"/>
</dbReference>
<reference evidence="2" key="1">
    <citation type="submission" date="2009-11" db="EMBL/GenBank/DDBJ databases">
        <authorList>
            <consortium name="The Broad Institute Genome Sequencing Platform"/>
            <person name="Ward D."/>
            <person name="Feldgarden M."/>
            <person name="Earl A."/>
            <person name="Young S.K."/>
            <person name="Zeng Q."/>
            <person name="Koehrsen M."/>
            <person name="Alvarado L."/>
            <person name="Berlin A."/>
            <person name="Bochicchio J."/>
            <person name="Borenstein D."/>
            <person name="Chapman S.B."/>
            <person name="Chen Z."/>
            <person name="Engels R."/>
            <person name="Freedman E."/>
            <person name="Gellesch M."/>
            <person name="Goldberg J."/>
            <person name="Griggs A."/>
            <person name="Gujja S."/>
            <person name="Heilman E."/>
            <person name="Heiman D."/>
            <person name="Hepburn T."/>
            <person name="Howarth C."/>
            <person name="Jen D."/>
            <person name="Larson L."/>
            <person name="Lewis B."/>
            <person name="Mehta T."/>
            <person name="Park D."/>
            <person name="Pearson M."/>
            <person name="Roberts A."/>
            <person name="Saif S."/>
            <person name="Shea T."/>
            <person name="Shenoy N."/>
            <person name="Sisk P."/>
            <person name="Stolte C."/>
            <person name="Sykes S."/>
            <person name="Thomson T."/>
            <person name="Walk T."/>
            <person name="White J."/>
            <person name="Yandava C."/>
            <person name="Izard J."/>
            <person name="Baranova O.V."/>
            <person name="Blanton J.M."/>
            <person name="Tanner A.C."/>
            <person name="Dewhirst F.E."/>
            <person name="Haas B."/>
            <person name="Nusbaum C."/>
            <person name="Birren B."/>
        </authorList>
    </citation>
    <scope>NUCLEOTIDE SEQUENCE [LARGE SCALE GENOMIC DNA]</scope>
    <source>
        <strain evidence="2">1-1 BBBD Race 1</strain>
    </source>
</reference>
<feature type="region of interest" description="Disordered" evidence="1">
    <location>
        <begin position="89"/>
        <end position="131"/>
    </location>
</feature>
<dbReference type="VEuPathDB" id="FungiDB:PTTG_30627"/>
<gene>
    <name evidence="2" type="ORF">PTTG_30627</name>
</gene>
<dbReference type="OrthoDB" id="10541748at2759"/>
<evidence type="ECO:0000313" key="4">
    <source>
        <dbReference type="Proteomes" id="UP000005240"/>
    </source>
</evidence>
<proteinExistence type="predicted"/>
<feature type="region of interest" description="Disordered" evidence="1">
    <location>
        <begin position="1"/>
        <end position="35"/>
    </location>
</feature>
<dbReference type="STRING" id="630390.A0A180FY15"/>
<feature type="compositionally biased region" description="Basic and acidic residues" evidence="1">
    <location>
        <begin position="120"/>
        <end position="130"/>
    </location>
</feature>
<keyword evidence="4" id="KW-1185">Reference proteome</keyword>
<evidence type="ECO:0000256" key="1">
    <source>
        <dbReference type="SAM" id="MobiDB-lite"/>
    </source>
</evidence>
<reference evidence="3 4" key="3">
    <citation type="journal article" date="2017" name="G3 (Bethesda)">
        <title>Comparative analysis highlights variable genome content of wheat rusts and divergence of the mating loci.</title>
        <authorList>
            <person name="Cuomo C.A."/>
            <person name="Bakkeren G."/>
            <person name="Khalil H.B."/>
            <person name="Panwar V."/>
            <person name="Joly D."/>
            <person name="Linning R."/>
            <person name="Sakthikumar S."/>
            <person name="Song X."/>
            <person name="Adiconis X."/>
            <person name="Fan L."/>
            <person name="Goldberg J.M."/>
            <person name="Levin J.Z."/>
            <person name="Young S."/>
            <person name="Zeng Q."/>
            <person name="Anikster Y."/>
            <person name="Bruce M."/>
            <person name="Wang M."/>
            <person name="Yin C."/>
            <person name="McCallum B."/>
            <person name="Szabo L.J."/>
            <person name="Hulbert S."/>
            <person name="Chen X."/>
            <person name="Fellers J.P."/>
        </authorList>
    </citation>
    <scope>NUCLEOTIDE SEQUENCE</scope>
    <source>
        <strain evidence="4">Isolate 1-1 / race 1 (BBBD)</strain>
        <strain evidence="3">isolate 1-1 / race 1 (BBBD)</strain>
    </source>
</reference>
<dbReference type="Proteomes" id="UP000005240">
    <property type="component" value="Unassembled WGS sequence"/>
</dbReference>
<evidence type="ECO:0000313" key="3">
    <source>
        <dbReference type="EnsemblFungi" id="PTTG_30627-t43_1-p1"/>
    </source>
</evidence>
<sequence>MDQANHQQGLGPENADRQDASVSSDHQQAPGGLEQRMDRMATSLEVLISIMKDTHRLQHPPPPEMSFGAPSAAPFMDGPNFARLAFGPNPAAPIPQLGEGKTYQSAGGHPQQGRPMPFPSHEHQAADHSNQEQARVYLEPPKIAELWFSGDSKQLAPFLQRVRDFLYPREAFFTSQARMIVWISRHFGYQPGEVHDEPSPAENWYNSLVTMNARAQGISD</sequence>
<accession>A0A180FY15</accession>
<name>A0A180FY15_PUCT1</name>
<feature type="non-terminal residue" evidence="2">
    <location>
        <position position="220"/>
    </location>
</feature>
<protein>
    <submittedName>
        <fullName evidence="2 3">Uncharacterized protein</fullName>
    </submittedName>
</protein>
<reference evidence="3" key="4">
    <citation type="submission" date="2025-05" db="UniProtKB">
        <authorList>
            <consortium name="EnsemblFungi"/>
        </authorList>
    </citation>
    <scope>IDENTIFICATION</scope>
    <source>
        <strain evidence="3">isolate 1-1 / race 1 (BBBD)</strain>
    </source>
</reference>
<organism evidence="2">
    <name type="scientific">Puccinia triticina (isolate 1-1 / race 1 (BBBD))</name>
    <name type="common">Brown leaf rust fungus</name>
    <dbReference type="NCBI Taxonomy" id="630390"/>
    <lineage>
        <taxon>Eukaryota</taxon>
        <taxon>Fungi</taxon>
        <taxon>Dikarya</taxon>
        <taxon>Basidiomycota</taxon>
        <taxon>Pucciniomycotina</taxon>
        <taxon>Pucciniomycetes</taxon>
        <taxon>Pucciniales</taxon>
        <taxon>Pucciniaceae</taxon>
        <taxon>Puccinia</taxon>
    </lineage>
</organism>
<dbReference type="AlphaFoldDB" id="A0A180FY15"/>